<dbReference type="PANTHER" id="PTHR34153">
    <property type="entry name" value="SI:CH211-262H13.3-RELATED-RELATED"/>
    <property type="match status" value="1"/>
</dbReference>
<evidence type="ECO:0000313" key="2">
    <source>
        <dbReference type="Proteomes" id="UP000198287"/>
    </source>
</evidence>
<dbReference type="OrthoDB" id="10071708at2759"/>
<gene>
    <name evidence="1" type="ORF">Fcan01_11508</name>
</gene>
<evidence type="ECO:0000313" key="1">
    <source>
        <dbReference type="EMBL" id="OXA54652.1"/>
    </source>
</evidence>
<dbReference type="Proteomes" id="UP000198287">
    <property type="component" value="Unassembled WGS sequence"/>
</dbReference>
<dbReference type="AlphaFoldDB" id="A0A226EAI1"/>
<evidence type="ECO:0008006" key="3">
    <source>
        <dbReference type="Google" id="ProtNLM"/>
    </source>
</evidence>
<dbReference type="OMA" id="FKINIVF"/>
<comment type="caution">
    <text evidence="1">The sequence shown here is derived from an EMBL/GenBank/DDBJ whole genome shotgun (WGS) entry which is preliminary data.</text>
</comment>
<accession>A0A226EAI1</accession>
<name>A0A226EAI1_FOLCA</name>
<sequence length="358" mass="40080">MELLKDAAIYIVVEFSHDKSIGIVREGWLQNITNKIYTYWPPYWKDGNKLKKAIKTDEIPNVNSWTLYTVKIITGYELYDEAHQKTLRMEKDESSSALSTYENYANVGGQPDYLNSSQEKQPESNLDISLISIEQNNDVFEDVSPVANDSAAFTSTNSTPKSSRILINHDSPAQRHRISSIENLNRRTQPIIAAETNINSGFEGQVIRKLDYLTATVNHLCDVVNLLVNRHTVEQIDDLENAFELPISTTGDMKVSQLALGGGRKTSDSTYRVMTELMSNEVAAKFSYEGKKGKLSFCDFPLIKTAVMAAVRRNVGDAKGNEIEDGMKYWLKKGPERLKRDKKGGGLVGDVAPEVNTT</sequence>
<dbReference type="EMBL" id="LNIX01000005">
    <property type="protein sequence ID" value="OXA54652.1"/>
    <property type="molecule type" value="Genomic_DNA"/>
</dbReference>
<reference evidence="1 2" key="1">
    <citation type="submission" date="2015-12" db="EMBL/GenBank/DDBJ databases">
        <title>The genome of Folsomia candida.</title>
        <authorList>
            <person name="Faddeeva A."/>
            <person name="Derks M.F."/>
            <person name="Anvar Y."/>
            <person name="Smit S."/>
            <person name="Van Straalen N."/>
            <person name="Roelofs D."/>
        </authorList>
    </citation>
    <scope>NUCLEOTIDE SEQUENCE [LARGE SCALE GENOMIC DNA]</scope>
    <source>
        <strain evidence="1 2">VU population</strain>
        <tissue evidence="1">Whole body</tissue>
    </source>
</reference>
<keyword evidence="2" id="KW-1185">Reference proteome</keyword>
<protein>
    <recommendedName>
        <fullName evidence="3">DUF4806 domain-containing protein</fullName>
    </recommendedName>
</protein>
<dbReference type="PANTHER" id="PTHR34153:SF2">
    <property type="entry name" value="SI:CH211-262H13.3-RELATED"/>
    <property type="match status" value="1"/>
</dbReference>
<proteinExistence type="predicted"/>
<organism evidence="1 2">
    <name type="scientific">Folsomia candida</name>
    <name type="common">Springtail</name>
    <dbReference type="NCBI Taxonomy" id="158441"/>
    <lineage>
        <taxon>Eukaryota</taxon>
        <taxon>Metazoa</taxon>
        <taxon>Ecdysozoa</taxon>
        <taxon>Arthropoda</taxon>
        <taxon>Hexapoda</taxon>
        <taxon>Collembola</taxon>
        <taxon>Entomobryomorpha</taxon>
        <taxon>Isotomoidea</taxon>
        <taxon>Isotomidae</taxon>
        <taxon>Proisotominae</taxon>
        <taxon>Folsomia</taxon>
    </lineage>
</organism>